<reference evidence="3" key="2">
    <citation type="journal article" date="2002" name="Nature">
        <title>Complete genome sequence of the model actinomycete Streptomyces coelicolor A3(2).</title>
        <authorList>
            <person name="Bentley S.D."/>
            <person name="Chater K.F."/>
            <person name="Cerdeno-Tarraga A.M."/>
            <person name="Challis G.L."/>
            <person name="Thomson N.R."/>
            <person name="James K.D."/>
            <person name="Harris D.E."/>
            <person name="Quail M.A."/>
            <person name="Kieser H."/>
            <person name="Harper D."/>
            <person name="Bateman A."/>
            <person name="Brown S."/>
            <person name="Chandra G."/>
            <person name="Chen C.W."/>
            <person name="Collins M."/>
            <person name="Cronin A."/>
            <person name="Fraser A."/>
            <person name="Goble A."/>
            <person name="Hidalgo J."/>
            <person name="Hornsby T."/>
            <person name="Howarth S."/>
            <person name="Huang C.H."/>
            <person name="Kieser T."/>
            <person name="Larke L."/>
            <person name="Murphy L."/>
            <person name="Oliver K."/>
            <person name="O'Neil S."/>
            <person name="Rabbinowitsch E."/>
            <person name="Rajandream M.A."/>
            <person name="Rutherford K."/>
            <person name="Rutter S."/>
            <person name="Seeger K."/>
            <person name="Saunders D."/>
            <person name="Sharp S."/>
            <person name="Squares R."/>
            <person name="Squares S."/>
            <person name="Taylor K."/>
            <person name="Warren T."/>
            <person name="Wietzorrek A."/>
            <person name="Woodward J."/>
            <person name="Barrell B.G."/>
            <person name="Parkhill J."/>
            <person name="Hopwood D.A."/>
        </authorList>
    </citation>
    <scope>NUCLEOTIDE SEQUENCE [LARGE SCALE GENOMIC DNA]</scope>
    <source>
        <strain evidence="3">ATCC BAA-471 / A3(2) / M145</strain>
    </source>
</reference>
<protein>
    <submittedName>
        <fullName evidence="2">Uncharacterized protein</fullName>
    </submittedName>
</protein>
<evidence type="ECO:0000313" key="3">
    <source>
        <dbReference type="Proteomes" id="UP000001973"/>
    </source>
</evidence>
<reference evidence="2 3" key="3">
    <citation type="journal article" date="2008" name="Proc. Natl. Acad. Sci. U.S.A.">
        <title>2-Alkyl-4-hydroxymethylfuran-3-carboxylic acids, antibiotic production inducers discovered by Streptomyces coelicolor genome mining.</title>
        <authorList>
            <person name="Corre C."/>
            <person name="Song L."/>
            <person name="O'Rourke S."/>
            <person name="Chater K.F."/>
            <person name="Challis G.L."/>
        </authorList>
    </citation>
    <scope>NUCLEOTIDE SEQUENCE [LARGE SCALE GENOMIC DNA]</scope>
    <source>
        <strain evidence="3">ATCC BAA-471 / A3(2) / M145</strain>
    </source>
</reference>
<dbReference type="STRING" id="100226.gene:17765583"/>
<dbReference type="KEGG" id="sco:SCP1.77c"/>
<feature type="region of interest" description="Disordered" evidence="1">
    <location>
        <begin position="195"/>
        <end position="220"/>
    </location>
</feature>
<feature type="compositionally biased region" description="Low complexity" evidence="1">
    <location>
        <begin position="201"/>
        <end position="212"/>
    </location>
</feature>
<evidence type="ECO:0000313" key="2">
    <source>
        <dbReference type="EMBL" id="CAC36599.1"/>
    </source>
</evidence>
<dbReference type="HOGENOM" id="CLU_1255349_0_0_11"/>
<dbReference type="InParanoid" id="Q9AD71"/>
<dbReference type="EMBL" id="AL589148">
    <property type="protein sequence ID" value="CAC36599.1"/>
    <property type="molecule type" value="Genomic_DNA"/>
</dbReference>
<proteinExistence type="predicted"/>
<evidence type="ECO:0000256" key="1">
    <source>
        <dbReference type="SAM" id="MobiDB-lite"/>
    </source>
</evidence>
<accession>Q9AD71</accession>
<sequence>MSRRPDGLPPDSGRIFLAGLALVIVLAVVRPAAERSDVAREFGPEYAGPLRTMRRTDHVSSTSRRGLRQQHRHDVVFVVLGPFNERVQHSVAFQDLPGEAFHQLGVGAGGGQVPPGRPARGDDARPGRCGCLLGVGERVVDRGDGGMLSGVFPGLDRELPRDLRAGHAIVLERESEQEHAVVDALRPPAAVALGRGGGLSLQGPSPGGTAARRGGRSRAR</sequence>
<dbReference type="AlphaFoldDB" id="Q9AD71"/>
<geneLocation type="plasmid" evidence="3">
    <name>SCP1</name>
</geneLocation>
<keyword evidence="3" id="KW-1185">Reference proteome</keyword>
<gene>
    <name evidence="2" type="ordered locus">SCP1.77c</name>
</gene>
<reference evidence="2 3" key="4">
    <citation type="journal article" date="2009" name="Mol. Microbiol.">
        <title>Extracellular signalling, translational control, two repressors and an activator all contribute to the regulation of methylenomycin production in Streptomyces coelicolor.</title>
        <authorList>
            <person name="O'Rourke S."/>
            <person name="Wietzorrek A."/>
            <person name="Fowler K."/>
            <person name="Corre C."/>
            <person name="Challis G.L."/>
            <person name="Chater K.F."/>
        </authorList>
    </citation>
    <scope>NUCLEOTIDE SEQUENCE [LARGE SCALE GENOMIC DNA]</scope>
    <source>
        <strain evidence="3">ATCC BAA-471 / A3(2) / M145</strain>
    </source>
</reference>
<organism evidence="2 3">
    <name type="scientific">Streptomyces coelicolor (strain ATCC BAA-471 / A3(2) / M145)</name>
    <dbReference type="NCBI Taxonomy" id="100226"/>
    <lineage>
        <taxon>Bacteria</taxon>
        <taxon>Bacillati</taxon>
        <taxon>Actinomycetota</taxon>
        <taxon>Actinomycetes</taxon>
        <taxon>Kitasatosporales</taxon>
        <taxon>Streptomycetaceae</taxon>
        <taxon>Streptomyces</taxon>
        <taxon>Streptomyces albidoflavus group</taxon>
    </lineage>
</organism>
<dbReference type="Proteomes" id="UP000001973">
    <property type="component" value="Plasmid SCP1"/>
</dbReference>
<reference evidence="2 3" key="1">
    <citation type="journal article" date="1998" name="J. Bacteriol.">
        <title>Cloning and physical mapping of the EcoRI fragments of the giant linear plasmid SCP1.</title>
        <authorList>
            <person name="Redenbach M."/>
            <person name="Ikeda K."/>
            <person name="Yamasaki M."/>
            <person name="Kinashi H."/>
        </authorList>
    </citation>
    <scope>NUCLEOTIDE SEQUENCE [LARGE SCALE GENOMIC DNA]</scope>
    <source>
        <strain evidence="3">ATCC BAA-471 / A3(2) / M145</strain>
    </source>
</reference>
<name>Q9AD71_STRCO</name>